<dbReference type="Proteomes" id="UP001732700">
    <property type="component" value="Chromosome 2C"/>
</dbReference>
<reference evidence="1" key="2">
    <citation type="submission" date="2025-09" db="UniProtKB">
        <authorList>
            <consortium name="EnsemblPlants"/>
        </authorList>
    </citation>
    <scope>IDENTIFICATION</scope>
</reference>
<organism evidence="1 2">
    <name type="scientific">Avena sativa</name>
    <name type="common">Oat</name>
    <dbReference type="NCBI Taxonomy" id="4498"/>
    <lineage>
        <taxon>Eukaryota</taxon>
        <taxon>Viridiplantae</taxon>
        <taxon>Streptophyta</taxon>
        <taxon>Embryophyta</taxon>
        <taxon>Tracheophyta</taxon>
        <taxon>Spermatophyta</taxon>
        <taxon>Magnoliopsida</taxon>
        <taxon>Liliopsida</taxon>
        <taxon>Poales</taxon>
        <taxon>Poaceae</taxon>
        <taxon>BOP clade</taxon>
        <taxon>Pooideae</taxon>
        <taxon>Poodae</taxon>
        <taxon>Poeae</taxon>
        <taxon>Poeae Chloroplast Group 1 (Aveneae type)</taxon>
        <taxon>Aveninae</taxon>
        <taxon>Avena</taxon>
    </lineage>
</organism>
<reference evidence="1" key="1">
    <citation type="submission" date="2021-05" db="EMBL/GenBank/DDBJ databases">
        <authorList>
            <person name="Scholz U."/>
            <person name="Mascher M."/>
            <person name="Fiebig A."/>
        </authorList>
    </citation>
    <scope>NUCLEOTIDE SEQUENCE [LARGE SCALE GENOMIC DNA]</scope>
</reference>
<evidence type="ECO:0000313" key="2">
    <source>
        <dbReference type="Proteomes" id="UP001732700"/>
    </source>
</evidence>
<protein>
    <submittedName>
        <fullName evidence="1">Uncharacterized protein</fullName>
    </submittedName>
</protein>
<evidence type="ECO:0000313" key="1">
    <source>
        <dbReference type="EnsemblPlants" id="AVESA.00010b.r2.2CG0291030.1.CDS.1"/>
    </source>
</evidence>
<sequence length="115" mass="13079">MYVIEEENVAMYVVQVVGHYLKLRMLGGTHQRSLQTISRYLSTMLSAILSLTGEFIKLPDPSVNPPDDYKWKWFGNTLGALDGCHIPVFVSPVDKGRYRSRKQDITTNMVWLSGT</sequence>
<name>A0ACD5UNW4_AVESA</name>
<proteinExistence type="predicted"/>
<accession>A0ACD5UNW4</accession>
<dbReference type="EnsemblPlants" id="AVESA.00010b.r2.2CG0291030.1">
    <property type="protein sequence ID" value="AVESA.00010b.r2.2CG0291030.1.CDS.1"/>
    <property type="gene ID" value="AVESA.00010b.r2.2CG0291030"/>
</dbReference>
<keyword evidence="2" id="KW-1185">Reference proteome</keyword>